<keyword evidence="3 6" id="KW-1133">Transmembrane helix</keyword>
<proteinExistence type="inferred from homology"/>
<dbReference type="GeneID" id="98178066"/>
<evidence type="ECO:0000256" key="3">
    <source>
        <dbReference type="ARBA" id="ARBA00022989"/>
    </source>
</evidence>
<dbReference type="PANTHER" id="PTHR33048">
    <property type="entry name" value="PTH11-LIKE INTEGRAL MEMBRANE PROTEIN (AFU_ORTHOLOGUE AFUA_5G11245)"/>
    <property type="match status" value="1"/>
</dbReference>
<comment type="caution">
    <text evidence="8">The sequence shown here is derived from an EMBL/GenBank/DDBJ whole genome shotgun (WGS) entry which is preliminary data.</text>
</comment>
<organism evidence="8 9">
    <name type="scientific">Madurella fahalii</name>
    <dbReference type="NCBI Taxonomy" id="1157608"/>
    <lineage>
        <taxon>Eukaryota</taxon>
        <taxon>Fungi</taxon>
        <taxon>Dikarya</taxon>
        <taxon>Ascomycota</taxon>
        <taxon>Pezizomycotina</taxon>
        <taxon>Sordariomycetes</taxon>
        <taxon>Sordariomycetidae</taxon>
        <taxon>Sordariales</taxon>
        <taxon>Sordariales incertae sedis</taxon>
        <taxon>Madurella</taxon>
    </lineage>
</organism>
<dbReference type="EMBL" id="BAAFSV010000004">
    <property type="protein sequence ID" value="GAB1317113.1"/>
    <property type="molecule type" value="Genomic_DNA"/>
</dbReference>
<evidence type="ECO:0000259" key="7">
    <source>
        <dbReference type="Pfam" id="PF20684"/>
    </source>
</evidence>
<evidence type="ECO:0000256" key="6">
    <source>
        <dbReference type="SAM" id="Phobius"/>
    </source>
</evidence>
<evidence type="ECO:0000256" key="4">
    <source>
        <dbReference type="ARBA" id="ARBA00023136"/>
    </source>
</evidence>
<keyword evidence="4 6" id="KW-0472">Membrane</keyword>
<dbReference type="InterPro" id="IPR052337">
    <property type="entry name" value="SAT4-like"/>
</dbReference>
<comment type="similarity">
    <text evidence="5">Belongs to the SAT4 family.</text>
</comment>
<feature type="transmembrane region" description="Helical" evidence="6">
    <location>
        <begin position="132"/>
        <end position="153"/>
    </location>
</feature>
<dbReference type="PANTHER" id="PTHR33048:SF96">
    <property type="entry name" value="INTEGRAL MEMBRANE PROTEIN"/>
    <property type="match status" value="1"/>
</dbReference>
<evidence type="ECO:0000256" key="5">
    <source>
        <dbReference type="ARBA" id="ARBA00038359"/>
    </source>
</evidence>
<feature type="transmembrane region" description="Helical" evidence="6">
    <location>
        <begin position="245"/>
        <end position="267"/>
    </location>
</feature>
<comment type="subcellular location">
    <subcellularLocation>
        <location evidence="1">Membrane</location>
        <topology evidence="1">Multi-pass membrane protein</topology>
    </subcellularLocation>
</comment>
<protein>
    <submittedName>
        <fullName evidence="8">Rhodopsin domain-containing protein</fullName>
    </submittedName>
</protein>
<gene>
    <name evidence="8" type="ORF">MFIFM68171_07323</name>
</gene>
<name>A0ABQ0GH81_9PEZI</name>
<feature type="transmembrane region" description="Helical" evidence="6">
    <location>
        <begin position="20"/>
        <end position="41"/>
    </location>
</feature>
<evidence type="ECO:0000313" key="9">
    <source>
        <dbReference type="Proteomes" id="UP001628179"/>
    </source>
</evidence>
<dbReference type="Proteomes" id="UP001628179">
    <property type="component" value="Unassembled WGS sequence"/>
</dbReference>
<accession>A0ABQ0GH81</accession>
<feature type="domain" description="Rhodopsin" evidence="7">
    <location>
        <begin position="37"/>
        <end position="272"/>
    </location>
</feature>
<feature type="transmembrane region" description="Helical" evidence="6">
    <location>
        <begin position="173"/>
        <end position="199"/>
    </location>
</feature>
<feature type="transmembrane region" description="Helical" evidence="6">
    <location>
        <begin position="53"/>
        <end position="74"/>
    </location>
</feature>
<feature type="transmembrane region" description="Helical" evidence="6">
    <location>
        <begin position="98"/>
        <end position="120"/>
    </location>
</feature>
<dbReference type="RefSeq" id="XP_070918844.1">
    <property type="nucleotide sequence ID" value="XM_071062743.1"/>
</dbReference>
<keyword evidence="9" id="KW-1185">Reference proteome</keyword>
<feature type="transmembrane region" description="Helical" evidence="6">
    <location>
        <begin position="211"/>
        <end position="233"/>
    </location>
</feature>
<dbReference type="InterPro" id="IPR049326">
    <property type="entry name" value="Rhodopsin_dom_fungi"/>
</dbReference>
<keyword evidence="2 6" id="KW-0812">Transmembrane</keyword>
<reference evidence="8 9" key="1">
    <citation type="submission" date="2024-09" db="EMBL/GenBank/DDBJ databases">
        <title>Itraconazole resistance in Madurella fahalii resulting from another homologue of gene encoding cytochrome P450 14-alpha sterol demethylase (CYP51).</title>
        <authorList>
            <person name="Yoshioka I."/>
            <person name="Fahal A.H."/>
            <person name="Kaneko S."/>
            <person name="Yaguchi T."/>
        </authorList>
    </citation>
    <scope>NUCLEOTIDE SEQUENCE [LARGE SCALE GENOMIC DNA]</scope>
    <source>
        <strain evidence="8 9">IFM 68171</strain>
    </source>
</reference>
<evidence type="ECO:0000256" key="1">
    <source>
        <dbReference type="ARBA" id="ARBA00004141"/>
    </source>
</evidence>
<evidence type="ECO:0000256" key="2">
    <source>
        <dbReference type="ARBA" id="ARBA00022692"/>
    </source>
</evidence>
<dbReference type="Pfam" id="PF20684">
    <property type="entry name" value="Fung_rhodopsin"/>
    <property type="match status" value="1"/>
</dbReference>
<evidence type="ECO:0000313" key="8">
    <source>
        <dbReference type="EMBL" id="GAB1317113.1"/>
    </source>
</evidence>
<sequence>MASDAEQQPLPPDESVGPTIVAVTVSLTVLIIITTSLRLYSRWALRNLGWDDYTIAITAVLAVARTTIQAVQVVRHGNGRHQVYISHGDYIYNNMLGFYTQIMLFASSCLLKVSICLLLLRIKDTRGLKILLYTVMTGLFVTNFGCIIILLAQCSPVETYWKEAGGVCWDPKIRIHAFYVTISYNLLTDLLCSLLPIVAVWKVRIPLRTKILVSGLISMGLLATAFGVVRALSLRFRTNDMSWTYALASLWSSLELFIGIIAANCALLRSIYRVFRYGKSLGSQGHPDHALPAAYLSSTTAFRGYQFEASATDIMFNHRGLSTSQSEGSGIQLQPRTQKTTEVCHVEDLKSLELRPG</sequence>